<name>A0A5N6ZYW4_9EURO</name>
<protein>
    <submittedName>
        <fullName evidence="1">Uncharacterized protein</fullName>
    </submittedName>
</protein>
<accession>A0A5N6ZYW4</accession>
<keyword evidence="2" id="KW-1185">Reference proteome</keyword>
<sequence length="85" mass="9690">MEMIDYQGDTRTSNVINFRRSKEGPPRSQVHLSPSLLLLSSLFLLCQDVPTQSVHILSLKEPSSNSFSFVEALSFFHSKPWLPLR</sequence>
<reference evidence="1 2" key="1">
    <citation type="submission" date="2019-04" db="EMBL/GenBank/DDBJ databases">
        <title>Friends and foes A comparative genomics studyof 23 Aspergillus species from section Flavi.</title>
        <authorList>
            <consortium name="DOE Joint Genome Institute"/>
            <person name="Kjaerbolling I."/>
            <person name="Vesth T."/>
            <person name="Frisvad J.C."/>
            <person name="Nybo J.L."/>
            <person name="Theobald S."/>
            <person name="Kildgaard S."/>
            <person name="Isbrandt T."/>
            <person name="Kuo A."/>
            <person name="Sato A."/>
            <person name="Lyhne E.K."/>
            <person name="Kogle M.E."/>
            <person name="Wiebenga A."/>
            <person name="Kun R.S."/>
            <person name="Lubbers R.J."/>
            <person name="Makela M.R."/>
            <person name="Barry K."/>
            <person name="Chovatia M."/>
            <person name="Clum A."/>
            <person name="Daum C."/>
            <person name="Haridas S."/>
            <person name="He G."/>
            <person name="LaButti K."/>
            <person name="Lipzen A."/>
            <person name="Mondo S."/>
            <person name="Riley R."/>
            <person name="Salamov A."/>
            <person name="Simmons B.A."/>
            <person name="Magnuson J.K."/>
            <person name="Henrissat B."/>
            <person name="Mortensen U.H."/>
            <person name="Larsen T.O."/>
            <person name="Devries R.P."/>
            <person name="Grigoriev I.V."/>
            <person name="Machida M."/>
            <person name="Baker S.E."/>
            <person name="Andersen M.R."/>
        </authorList>
    </citation>
    <scope>NUCLEOTIDE SEQUENCE [LARGE SCALE GENOMIC DNA]</scope>
    <source>
        <strain evidence="1 2">CBS 763.97</strain>
    </source>
</reference>
<proteinExistence type="predicted"/>
<dbReference type="EMBL" id="ML737713">
    <property type="protein sequence ID" value="KAE8362129.1"/>
    <property type="molecule type" value="Genomic_DNA"/>
</dbReference>
<dbReference type="AlphaFoldDB" id="A0A5N6ZYW4"/>
<evidence type="ECO:0000313" key="2">
    <source>
        <dbReference type="Proteomes" id="UP000326268"/>
    </source>
</evidence>
<gene>
    <name evidence="1" type="ORF">BDV27DRAFT_147234</name>
</gene>
<dbReference type="RefSeq" id="XP_031925210.1">
    <property type="nucleotide sequence ID" value="XM_032070709.1"/>
</dbReference>
<dbReference type="Proteomes" id="UP000326268">
    <property type="component" value="Unassembled WGS sequence"/>
</dbReference>
<organism evidence="1 2">
    <name type="scientific">Aspergillus caelatus</name>
    <dbReference type="NCBI Taxonomy" id="61420"/>
    <lineage>
        <taxon>Eukaryota</taxon>
        <taxon>Fungi</taxon>
        <taxon>Dikarya</taxon>
        <taxon>Ascomycota</taxon>
        <taxon>Pezizomycotina</taxon>
        <taxon>Eurotiomycetes</taxon>
        <taxon>Eurotiomycetidae</taxon>
        <taxon>Eurotiales</taxon>
        <taxon>Aspergillaceae</taxon>
        <taxon>Aspergillus</taxon>
        <taxon>Aspergillus subgen. Circumdati</taxon>
    </lineage>
</organism>
<dbReference type="GeneID" id="43655155"/>
<evidence type="ECO:0000313" key="1">
    <source>
        <dbReference type="EMBL" id="KAE8362129.1"/>
    </source>
</evidence>